<dbReference type="OrthoDB" id="5493342at2"/>
<feature type="domain" description="Quinohemoprotein amine dehydrogenase alpha subunit" evidence="2">
    <location>
        <begin position="128"/>
        <end position="201"/>
    </location>
</feature>
<dbReference type="EMBL" id="WJIE01000017">
    <property type="protein sequence ID" value="MRG97424.1"/>
    <property type="molecule type" value="Genomic_DNA"/>
</dbReference>
<dbReference type="SUPFAM" id="SSF81296">
    <property type="entry name" value="E set domains"/>
    <property type="match status" value="1"/>
</dbReference>
<sequence>MAAASYRSDRRNRAYPARCRPSARIRRDGVVLHVPFSSGVIHPAARRKSCTTVESASPLRRTCPPGAGPAVAGLSSPLLNEELLLMRKSRIGLLSLSLVTLFALGCSGDPGPQGPAGPPGREGPSTEPSINGITPGKAFISRRADVTISGFNTAWTEATTVDFGPGVTVVDKKVASPTAIVATIEIDASAAAGARDVNVTEGSSTVTYKGAFTLDAPLDVLVTGTQAQGSILVASAKMKDLSTPLDLTSTGDGLFTPIVYTNVFVSGSSGVSGDVEDVQLYGADLILFTDVNVPAGPADISIESGPSGEEIISPASGSLQIEARTPVALAPGMSVSGTVDQPLASLLFQYTPSGPGKVITVEATADSPNARPGFAVLPASGKFAEIIDFAVAPSLEVGADPIYLVYWDNSGASNYAVNVEVKELVPAETEPNNACAEAQAVASLPATLDAFKMSDKDDQDWLVVDIAEADVGKVLHVVTSPGEAQTDTVVELVGPDCMTSLGVSEDSDYHEDFTSAPLPGAGKYYIKVSNSTYGYSGALYNLSITLE</sequence>
<evidence type="ECO:0000313" key="4">
    <source>
        <dbReference type="Proteomes" id="UP000440224"/>
    </source>
</evidence>
<keyword evidence="4" id="KW-1185">Reference proteome</keyword>
<name>A0A6N7Q574_9BACT</name>
<dbReference type="Proteomes" id="UP000440224">
    <property type="component" value="Unassembled WGS sequence"/>
</dbReference>
<dbReference type="InterPro" id="IPR015183">
    <property type="entry name" value="QH-AmDH_asu_dom_III"/>
</dbReference>
<gene>
    <name evidence="3" type="ORF">GF068_36675</name>
</gene>
<dbReference type="Pfam" id="PF09099">
    <property type="entry name" value="Qn_am_d_aIII"/>
    <property type="match status" value="1"/>
</dbReference>
<dbReference type="Gene3D" id="2.60.40.10">
    <property type="entry name" value="Immunoglobulins"/>
    <property type="match status" value="1"/>
</dbReference>
<dbReference type="Gene3D" id="2.60.120.380">
    <property type="match status" value="1"/>
</dbReference>
<accession>A0A6N7Q574</accession>
<comment type="caution">
    <text evidence="3">The sequence shown here is derived from an EMBL/GenBank/DDBJ whole genome shotgun (WGS) entry which is preliminary data.</text>
</comment>
<dbReference type="InterPro" id="IPR014756">
    <property type="entry name" value="Ig_E-set"/>
</dbReference>
<dbReference type="InterPro" id="IPR013783">
    <property type="entry name" value="Ig-like_fold"/>
</dbReference>
<proteinExistence type="predicted"/>
<dbReference type="AlphaFoldDB" id="A0A6N7Q574"/>
<evidence type="ECO:0000259" key="2">
    <source>
        <dbReference type="Pfam" id="PF09099"/>
    </source>
</evidence>
<evidence type="ECO:0000313" key="3">
    <source>
        <dbReference type="EMBL" id="MRG97424.1"/>
    </source>
</evidence>
<reference evidence="3 4" key="1">
    <citation type="submission" date="2019-10" db="EMBL/GenBank/DDBJ databases">
        <title>A soil myxobacterium in the family Polyangiaceae.</title>
        <authorList>
            <person name="Li Y."/>
            <person name="Wang J."/>
        </authorList>
    </citation>
    <scope>NUCLEOTIDE SEQUENCE [LARGE SCALE GENOMIC DNA]</scope>
    <source>
        <strain evidence="3 4">DSM 14734</strain>
    </source>
</reference>
<organism evidence="3 4">
    <name type="scientific">Polyangium spumosum</name>
    <dbReference type="NCBI Taxonomy" id="889282"/>
    <lineage>
        <taxon>Bacteria</taxon>
        <taxon>Pseudomonadati</taxon>
        <taxon>Myxococcota</taxon>
        <taxon>Polyangia</taxon>
        <taxon>Polyangiales</taxon>
        <taxon>Polyangiaceae</taxon>
        <taxon>Polyangium</taxon>
    </lineage>
</organism>
<feature type="region of interest" description="Disordered" evidence="1">
    <location>
        <begin position="110"/>
        <end position="132"/>
    </location>
</feature>
<protein>
    <recommendedName>
        <fullName evidence="2">Quinohemoprotein amine dehydrogenase alpha subunit domain-containing protein</fullName>
    </recommendedName>
</protein>
<evidence type="ECO:0000256" key="1">
    <source>
        <dbReference type="SAM" id="MobiDB-lite"/>
    </source>
</evidence>